<keyword evidence="3" id="KW-1185">Reference proteome</keyword>
<protein>
    <recommendedName>
        <fullName evidence="1">Mab-21-like HhH/H2TH-like domain-containing protein</fullName>
    </recommendedName>
</protein>
<evidence type="ECO:0000313" key="3">
    <source>
        <dbReference type="Proteomes" id="UP001217089"/>
    </source>
</evidence>
<organism evidence="2 3">
    <name type="scientific">Tegillarca granosa</name>
    <name type="common">Malaysian cockle</name>
    <name type="synonym">Anadara granosa</name>
    <dbReference type="NCBI Taxonomy" id="220873"/>
    <lineage>
        <taxon>Eukaryota</taxon>
        <taxon>Metazoa</taxon>
        <taxon>Spiralia</taxon>
        <taxon>Lophotrochozoa</taxon>
        <taxon>Mollusca</taxon>
        <taxon>Bivalvia</taxon>
        <taxon>Autobranchia</taxon>
        <taxon>Pteriomorphia</taxon>
        <taxon>Arcoida</taxon>
        <taxon>Arcoidea</taxon>
        <taxon>Arcidae</taxon>
        <taxon>Tegillarca</taxon>
    </lineage>
</organism>
<comment type="caution">
    <text evidence="2">The sequence shown here is derived from an EMBL/GenBank/DDBJ whole genome shotgun (WGS) entry which is preliminary data.</text>
</comment>
<dbReference type="EMBL" id="JARBDR010000018">
    <property type="protein sequence ID" value="KAJ8322117.1"/>
    <property type="molecule type" value="Genomic_DNA"/>
</dbReference>
<dbReference type="InterPro" id="IPR024810">
    <property type="entry name" value="MAB21L/cGLR"/>
</dbReference>
<dbReference type="PANTHER" id="PTHR10656">
    <property type="entry name" value="CELL FATE DETERMINING PROTEIN MAB21-RELATED"/>
    <property type="match status" value="1"/>
</dbReference>
<dbReference type="PANTHER" id="PTHR10656:SF69">
    <property type="entry name" value="MAB-21-LIKE HHH_H2TH-LIKE DOMAIN-CONTAINING PROTEIN"/>
    <property type="match status" value="1"/>
</dbReference>
<name>A0ABQ9FXY5_TEGGR</name>
<dbReference type="Gene3D" id="1.10.1410.40">
    <property type="match status" value="1"/>
</dbReference>
<accession>A0ABQ9FXY5</accession>
<feature type="domain" description="Mab-21-like HhH/H2TH-like" evidence="1">
    <location>
        <begin position="217"/>
        <end position="296"/>
    </location>
</feature>
<proteinExistence type="predicted"/>
<evidence type="ECO:0000313" key="2">
    <source>
        <dbReference type="EMBL" id="KAJ8322117.1"/>
    </source>
</evidence>
<reference evidence="2 3" key="1">
    <citation type="submission" date="2022-12" db="EMBL/GenBank/DDBJ databases">
        <title>Chromosome-level genome of Tegillarca granosa.</title>
        <authorList>
            <person name="Kim J."/>
        </authorList>
    </citation>
    <scope>NUCLEOTIDE SEQUENCE [LARGE SCALE GENOMIC DNA]</scope>
    <source>
        <strain evidence="2">Teg-2019</strain>
        <tissue evidence="2">Adductor muscle</tissue>
    </source>
</reference>
<sequence>MEKFSLMIWNELSRFAGMKEQIFIRSHRNGIPISCVYSGSRAEGLLLPGSDIDVICNLCVRFLFCPVSDLIIDTTNIKPGFVRLRCHDNISYPYCISSALVKTDNGSVLSRIVFRDTVVNILQTVFPSSVAHGPCLTFVIPPLKTESDLLFCFSCKTWPVVAYEWIDRYRNNSWPPHDLISDIERDGCLVVPIGNPNSPETEKKLVHSINHTQLLCYGLLKLYLRHVVNSNTEIKDLICSYFLKTCLFYCIEEECIIWNKENFLNCFWTCFRRFIKWVKDEYCQNYFIKENNMFEGKVCGEKGKILLQCLTKLYNEGLYKLHHCKMYTLVPAENAITVAEREGVCDSEIVNVLVDTIHNSDAIRCMVLLADMVQTSTSNIDRQFLLLNVKLLIYKKQTYMDEVGGKGLTLYQKFNRDIFACTYICRVDCNFYPLEIEQELIRHSIGNEVDINPFVYSYVLMFLSYLHMSSRQNMVDTLSELYSTVKERISDDEFETPLNNSLVEKCIHLSESWHYSRTKKSFNI</sequence>
<dbReference type="Pfam" id="PF20266">
    <property type="entry name" value="Mab-21_C"/>
    <property type="match status" value="1"/>
</dbReference>
<gene>
    <name evidence="2" type="ORF">KUTeg_000588</name>
</gene>
<evidence type="ECO:0000259" key="1">
    <source>
        <dbReference type="Pfam" id="PF20266"/>
    </source>
</evidence>
<dbReference type="Proteomes" id="UP001217089">
    <property type="component" value="Unassembled WGS sequence"/>
</dbReference>
<dbReference type="InterPro" id="IPR046906">
    <property type="entry name" value="Mab-21_HhH/H2TH-like"/>
</dbReference>
<dbReference type="SMART" id="SM01265">
    <property type="entry name" value="Mab-21"/>
    <property type="match status" value="1"/>
</dbReference>